<accession>G9X3G6</accession>
<reference evidence="1 4" key="1">
    <citation type="submission" date="2011-08" db="EMBL/GenBank/DDBJ databases">
        <title>The Genome Sequence of Eubacteriaceae bacterium ACC19a.</title>
        <authorList>
            <consortium name="The Broad Institute Genome Sequencing Platform"/>
            <person name="Earl A."/>
            <person name="Ward D."/>
            <person name="Feldgarden M."/>
            <person name="Gevers D."/>
            <person name="Sizova M."/>
            <person name="Hazen A."/>
            <person name="Epstein S."/>
            <person name="Young S.K."/>
            <person name="Zeng Q."/>
            <person name="Gargeya S."/>
            <person name="Fitzgerald M."/>
            <person name="Haas B."/>
            <person name="Abouelleil A."/>
            <person name="Alvarado L."/>
            <person name="Arachchi H.M."/>
            <person name="Berlin A."/>
            <person name="Brown A."/>
            <person name="Chapman S.B."/>
            <person name="Chen Z."/>
            <person name="Dunbar C."/>
            <person name="Freedman E."/>
            <person name="Gearin G."/>
            <person name="Gellesch M."/>
            <person name="Goldberg J."/>
            <person name="Griggs A."/>
            <person name="Gujja S."/>
            <person name="Heiman D."/>
            <person name="Howarth C."/>
            <person name="Larson L."/>
            <person name="Lui A."/>
            <person name="MacDonald P.J.P."/>
            <person name="Montmayeur A."/>
            <person name="Murphy C."/>
            <person name="Neiman D."/>
            <person name="Pearson M."/>
            <person name="Priest M."/>
            <person name="Roberts A."/>
            <person name="Saif S."/>
            <person name="Shea T."/>
            <person name="Shenoy N."/>
            <person name="Sisk P."/>
            <person name="Stolte C."/>
            <person name="Sykes S."/>
            <person name="Wortman J."/>
            <person name="Nusbaum C."/>
            <person name="Birren B."/>
        </authorList>
    </citation>
    <scope>NUCLEOTIDE SEQUENCE [LARGE SCALE GENOMIC DNA]</scope>
    <source>
        <strain evidence="1 4">ACC19a</strain>
    </source>
</reference>
<dbReference type="PATRIC" id="fig|796937.3.peg.2160"/>
<protein>
    <submittedName>
        <fullName evidence="2">Uncharacterized protein</fullName>
    </submittedName>
</protein>
<dbReference type="EMBL" id="AFZG01000002">
    <property type="protein sequence ID" value="EHL20082.1"/>
    <property type="molecule type" value="Genomic_DNA"/>
</dbReference>
<dbReference type="RefSeq" id="WP_009525158.1">
    <property type="nucleotide sequence ID" value="NZ_JBQMYE010000004.1"/>
</dbReference>
<dbReference type="AlphaFoldDB" id="G9XA68"/>
<dbReference type="STRING" id="796937.HMPREF9630_01890"/>
<dbReference type="HOGENOM" id="CLU_192865_0_0_9"/>
<evidence type="ECO:0000313" key="4">
    <source>
        <dbReference type="Proteomes" id="UP000006437"/>
    </source>
</evidence>
<evidence type="ECO:0000313" key="3">
    <source>
        <dbReference type="Proteomes" id="UP000003379"/>
    </source>
</evidence>
<gene>
    <name evidence="2" type="ORF">HMPREF9628_00893</name>
    <name evidence="1" type="ORF">HMPREF9629_00923</name>
</gene>
<dbReference type="EMBL" id="AFZE01000058">
    <property type="protein sequence ID" value="EHL09931.1"/>
    <property type="molecule type" value="Genomic_DNA"/>
</dbReference>
<reference evidence="2 3" key="2">
    <citation type="submission" date="2011-08" db="EMBL/GenBank/DDBJ databases">
        <title>The Genome Sequence of Eubacteriaceae bacterium CM5.</title>
        <authorList>
            <consortium name="The Broad Institute Genome Sequencing Platform"/>
            <person name="Earl A."/>
            <person name="Ward D."/>
            <person name="Feldgarden M."/>
            <person name="Gevers D."/>
            <person name="Sizova M."/>
            <person name="Hazen A."/>
            <person name="Epstein S."/>
            <person name="Young S.K."/>
            <person name="Zeng Q."/>
            <person name="Gargeya S."/>
            <person name="Fitzgerald M."/>
            <person name="Haas B."/>
            <person name="Abouelleil A."/>
            <person name="Alvarado L."/>
            <person name="Arachchi H.M."/>
            <person name="Berlin A."/>
            <person name="Brown A."/>
            <person name="Chapman S.B."/>
            <person name="Chen Z."/>
            <person name="Dunbar C."/>
            <person name="Freedman E."/>
            <person name="Gearin G."/>
            <person name="Gellesch M."/>
            <person name="Goldberg J."/>
            <person name="Griggs A."/>
            <person name="Gujja S."/>
            <person name="Heiman D."/>
            <person name="Howarth C."/>
            <person name="Larson L."/>
            <person name="Lui A."/>
            <person name="MacDonald P.J.P."/>
            <person name="Montmayeur A."/>
            <person name="Murphy C."/>
            <person name="Neiman D."/>
            <person name="Pearson M."/>
            <person name="Priest M."/>
            <person name="Roberts A."/>
            <person name="Saif S."/>
            <person name="Shea T."/>
            <person name="Shenoy N."/>
            <person name="Sisk P."/>
            <person name="Stolte C."/>
            <person name="Sykes S."/>
            <person name="Wortman J."/>
            <person name="Nusbaum C."/>
            <person name="Birren B."/>
        </authorList>
    </citation>
    <scope>NUCLEOTIDE SEQUENCE [LARGE SCALE GENOMIC DNA]</scope>
    <source>
        <strain evidence="2 3">CM5</strain>
    </source>
</reference>
<dbReference type="Proteomes" id="UP000006437">
    <property type="component" value="Unassembled WGS sequence"/>
</dbReference>
<accession>G9XA68</accession>
<name>G9XA68_9FIRM</name>
<evidence type="ECO:0000313" key="2">
    <source>
        <dbReference type="EMBL" id="EHL20082.1"/>
    </source>
</evidence>
<comment type="caution">
    <text evidence="2">The sequence shown here is derived from an EMBL/GenBank/DDBJ whole genome shotgun (WGS) entry which is preliminary data.</text>
</comment>
<dbReference type="Proteomes" id="UP000003379">
    <property type="component" value="Unassembled WGS sequence"/>
</dbReference>
<evidence type="ECO:0000313" key="1">
    <source>
        <dbReference type="EMBL" id="EHL09931.1"/>
    </source>
</evidence>
<organism evidence="2 3">
    <name type="scientific">Peptoanaerobacter stomatis</name>
    <dbReference type="NCBI Taxonomy" id="796937"/>
    <lineage>
        <taxon>Bacteria</taxon>
        <taxon>Bacillati</taxon>
        <taxon>Bacillota</taxon>
        <taxon>Clostridia</taxon>
        <taxon>Peptostreptococcales</taxon>
        <taxon>Filifactoraceae</taxon>
        <taxon>Peptoanaerobacter</taxon>
    </lineage>
</organism>
<sequence length="77" mass="9561">MKQGIDRELYNEAKEKRTKKMIEQIHKKNSKMNSSSDNFDEFIGKKKTFKQKSEKSFRRNQKNFEYDYEEDFYEPEY</sequence>
<proteinExistence type="predicted"/>